<evidence type="ECO:0000313" key="2">
    <source>
        <dbReference type="Proteomes" id="UP000603641"/>
    </source>
</evidence>
<evidence type="ECO:0000313" key="1">
    <source>
        <dbReference type="EMBL" id="MBD7963483.1"/>
    </source>
</evidence>
<dbReference type="Proteomes" id="UP000603641">
    <property type="component" value="Unassembled WGS sequence"/>
</dbReference>
<organism evidence="1 2">
    <name type="scientific">Fictibacillus norfolkensis</name>
    <dbReference type="NCBI Taxonomy" id="2762233"/>
    <lineage>
        <taxon>Bacteria</taxon>
        <taxon>Bacillati</taxon>
        <taxon>Bacillota</taxon>
        <taxon>Bacilli</taxon>
        <taxon>Bacillales</taxon>
        <taxon>Fictibacillaceae</taxon>
        <taxon>Fictibacillus</taxon>
    </lineage>
</organism>
<comment type="caution">
    <text evidence="1">The sequence shown here is derived from an EMBL/GenBank/DDBJ whole genome shotgun (WGS) entry which is preliminary data.</text>
</comment>
<reference evidence="1 2" key="1">
    <citation type="submission" date="2020-08" db="EMBL/GenBank/DDBJ databases">
        <title>A Genomic Blueprint of the Chicken Gut Microbiome.</title>
        <authorList>
            <person name="Gilroy R."/>
            <person name="Ravi A."/>
            <person name="Getino M."/>
            <person name="Pursley I."/>
            <person name="Horton D.L."/>
            <person name="Alikhan N.-F."/>
            <person name="Baker D."/>
            <person name="Gharbi K."/>
            <person name="Hall N."/>
            <person name="Watson M."/>
            <person name="Adriaenssens E.M."/>
            <person name="Foster-Nyarko E."/>
            <person name="Jarju S."/>
            <person name="Secka A."/>
            <person name="Antonio M."/>
            <person name="Oren A."/>
            <person name="Chaudhuri R."/>
            <person name="La Ragione R.M."/>
            <person name="Hildebrand F."/>
            <person name="Pallen M.J."/>
        </authorList>
    </citation>
    <scope>NUCLEOTIDE SEQUENCE [LARGE SCALE GENOMIC DNA]</scope>
    <source>
        <strain evidence="1 2">Sa2CUA10</strain>
    </source>
</reference>
<dbReference type="RefSeq" id="WP_191752875.1">
    <property type="nucleotide sequence ID" value="NZ_JACSQM010000002.1"/>
</dbReference>
<dbReference type="EMBL" id="JACSQM010000002">
    <property type="protein sequence ID" value="MBD7963483.1"/>
    <property type="molecule type" value="Genomic_DNA"/>
</dbReference>
<sequence>MSTLFQSNTIVKGTELLALLTSINNKEKTWEDVNLEVVLDAMVLHIGSPNSDLREMVYRSFYMSIIHDQLDYETLKKLLDYSLKHLLFKGIGESGTDSVFTRAFTTILIAVIINKDIDVDFLPKETLAEVKNEIMKYIELEQDVRGYVPVKGWAHSIAHVADTCEELIKSEKMDEDEYFSIIEVLLKKYCTTPTGFLHGEDDRVVIAVLAMLKKEVGLEELKLFVEGIPGRLKTQKEELSSEKYWFVMANCKSLLKSLFIEISDDPLCDSLQQTIRTSLSQI</sequence>
<keyword evidence="2" id="KW-1185">Reference proteome</keyword>
<name>A0ABR8SJ15_9BACL</name>
<proteinExistence type="predicted"/>
<protein>
    <submittedName>
        <fullName evidence="1">DUF2785 domain-containing protein</fullName>
    </submittedName>
</protein>
<accession>A0ABR8SJ15</accession>
<gene>
    <name evidence="1" type="ORF">H9648_05385</name>
</gene>
<dbReference type="Pfam" id="PF10978">
    <property type="entry name" value="DUF2785"/>
    <property type="match status" value="1"/>
</dbReference>
<dbReference type="InterPro" id="IPR021247">
    <property type="entry name" value="DUF2785"/>
</dbReference>